<gene>
    <name evidence="2" type="ORF">PSCICP_18120</name>
</gene>
<sequence length="151" mass="17124">MQGENDVRFVRVEKVPCELVVAGFVNEYSQYLEQERGVERTSRSTCYMLLRVTSWLMILVGVFTIMFGPETLSYSSQTGPTFLQLIQIYPGAIVSIGALLFVISKFFDCTHSGTPLTPERFLLVFYELQLPEEPGISIAHVQGSRFQITRD</sequence>
<comment type="caution">
    <text evidence="2">The sequence shown here is derived from an EMBL/GenBank/DDBJ whole genome shotgun (WGS) entry which is preliminary data.</text>
</comment>
<keyword evidence="1" id="KW-1133">Transmembrane helix</keyword>
<keyword evidence="1" id="KW-0472">Membrane</keyword>
<reference evidence="2 3" key="1">
    <citation type="submission" date="2020-05" db="EMBL/GenBank/DDBJ databases">
        <title>Genetic diversity of Pseudomonas cichorii.</title>
        <authorList>
            <person name="Tani S."/>
            <person name="Yagi H."/>
            <person name="Hashimoto S."/>
            <person name="Iiyama K."/>
            <person name="Furuya N."/>
        </authorList>
    </citation>
    <scope>NUCLEOTIDE SEQUENCE [LARGE SCALE GENOMIC DNA]</scope>
    <source>
        <strain evidence="2 3">LMG 2162</strain>
    </source>
</reference>
<dbReference type="GeneID" id="45544501"/>
<evidence type="ECO:0000313" key="2">
    <source>
        <dbReference type="EMBL" id="GFM91840.1"/>
    </source>
</evidence>
<name>A0ABQ1DLE1_PSECI</name>
<keyword evidence="1" id="KW-0812">Transmembrane</keyword>
<feature type="transmembrane region" description="Helical" evidence="1">
    <location>
        <begin position="48"/>
        <end position="68"/>
    </location>
</feature>
<evidence type="ECO:0000313" key="3">
    <source>
        <dbReference type="Proteomes" id="UP000614982"/>
    </source>
</evidence>
<protein>
    <submittedName>
        <fullName evidence="2">Uncharacterized protein</fullName>
    </submittedName>
</protein>
<feature type="transmembrane region" description="Helical" evidence="1">
    <location>
        <begin position="88"/>
        <end position="107"/>
    </location>
</feature>
<accession>A0ABQ1DLE1</accession>
<dbReference type="EMBL" id="BLWA01000004">
    <property type="protein sequence ID" value="GFM91840.1"/>
    <property type="molecule type" value="Genomic_DNA"/>
</dbReference>
<dbReference type="Proteomes" id="UP000614982">
    <property type="component" value="Unassembled WGS sequence"/>
</dbReference>
<keyword evidence="3" id="KW-1185">Reference proteome</keyword>
<evidence type="ECO:0000256" key="1">
    <source>
        <dbReference type="SAM" id="Phobius"/>
    </source>
</evidence>
<dbReference type="RefSeq" id="WP_025262031.1">
    <property type="nucleotide sequence ID" value="NZ_BLVX01000010.1"/>
</dbReference>
<proteinExistence type="predicted"/>
<organism evidence="2 3">
    <name type="scientific">Pseudomonas cichorii</name>
    <dbReference type="NCBI Taxonomy" id="36746"/>
    <lineage>
        <taxon>Bacteria</taxon>
        <taxon>Pseudomonadati</taxon>
        <taxon>Pseudomonadota</taxon>
        <taxon>Gammaproteobacteria</taxon>
        <taxon>Pseudomonadales</taxon>
        <taxon>Pseudomonadaceae</taxon>
        <taxon>Pseudomonas</taxon>
    </lineage>
</organism>